<reference evidence="1" key="1">
    <citation type="submission" date="2021-04" db="EMBL/GenBank/DDBJ databases">
        <authorList>
            <person name="Vanwijnsberghe S."/>
        </authorList>
    </citation>
    <scope>NUCLEOTIDE SEQUENCE</scope>
    <source>
        <strain evidence="1">LMG 31841</strain>
    </source>
</reference>
<dbReference type="EMBL" id="CAJQZC010000001">
    <property type="protein sequence ID" value="CAG4886597.1"/>
    <property type="molecule type" value="Genomic_DNA"/>
</dbReference>
<name>A0A9N8RSN6_9BURK</name>
<gene>
    <name evidence="1" type="ORF">LMG31841_00224</name>
</gene>
<dbReference type="RefSeq" id="WP_228874306.1">
    <property type="nucleotide sequence ID" value="NZ_CAJQYX010000007.1"/>
</dbReference>
<dbReference type="Proteomes" id="UP000789704">
    <property type="component" value="Unassembled WGS sequence"/>
</dbReference>
<proteinExistence type="predicted"/>
<comment type="caution">
    <text evidence="1">The sequence shown here is derived from an EMBL/GenBank/DDBJ whole genome shotgun (WGS) entry which is preliminary data.</text>
</comment>
<evidence type="ECO:0000313" key="1">
    <source>
        <dbReference type="EMBL" id="CAG4886597.1"/>
    </source>
</evidence>
<accession>A0A9N8RSN6</accession>
<organism evidence="1 2">
    <name type="scientific">Paraburkholderia saeva</name>
    <dbReference type="NCBI Taxonomy" id="2777537"/>
    <lineage>
        <taxon>Bacteria</taxon>
        <taxon>Pseudomonadati</taxon>
        <taxon>Pseudomonadota</taxon>
        <taxon>Betaproteobacteria</taxon>
        <taxon>Burkholderiales</taxon>
        <taxon>Burkholderiaceae</taxon>
        <taxon>Paraburkholderia</taxon>
    </lineage>
</organism>
<evidence type="ECO:0000313" key="2">
    <source>
        <dbReference type="Proteomes" id="UP000789704"/>
    </source>
</evidence>
<keyword evidence="2" id="KW-1185">Reference proteome</keyword>
<dbReference type="AlphaFoldDB" id="A0A9N8RSN6"/>
<protein>
    <submittedName>
        <fullName evidence="1">Uncharacterized protein</fullName>
    </submittedName>
</protein>
<sequence>MQDIIDEDYPRILNGPYYVRTHILPRDTGIYFPRGEYRLTNSEVPEKGNEIPFRISSGSRFERATLKKIGILSNVVDGQSSGIAELRLKDSDGREHSAAGTRVVHEYAGEQRKFARGCPIL</sequence>